<keyword evidence="2" id="KW-1185">Reference proteome</keyword>
<dbReference type="EMBL" id="CAXIEN010000249">
    <property type="protein sequence ID" value="CAL1289424.1"/>
    <property type="molecule type" value="Genomic_DNA"/>
</dbReference>
<evidence type="ECO:0000313" key="2">
    <source>
        <dbReference type="Proteomes" id="UP001497382"/>
    </source>
</evidence>
<protein>
    <submittedName>
        <fullName evidence="1">Uncharacterized protein</fullName>
    </submittedName>
</protein>
<reference evidence="1 2" key="1">
    <citation type="submission" date="2024-04" db="EMBL/GenBank/DDBJ databases">
        <authorList>
            <person name="Rising A."/>
            <person name="Reimegard J."/>
            <person name="Sonavane S."/>
            <person name="Akerstrom W."/>
            <person name="Nylinder S."/>
            <person name="Hedman E."/>
            <person name="Kallberg Y."/>
        </authorList>
    </citation>
    <scope>NUCLEOTIDE SEQUENCE [LARGE SCALE GENOMIC DNA]</scope>
</reference>
<dbReference type="Proteomes" id="UP001497382">
    <property type="component" value="Unassembled WGS sequence"/>
</dbReference>
<accession>A0AAV2B1L6</accession>
<organism evidence="1 2">
    <name type="scientific">Larinioides sclopetarius</name>
    <dbReference type="NCBI Taxonomy" id="280406"/>
    <lineage>
        <taxon>Eukaryota</taxon>
        <taxon>Metazoa</taxon>
        <taxon>Ecdysozoa</taxon>
        <taxon>Arthropoda</taxon>
        <taxon>Chelicerata</taxon>
        <taxon>Arachnida</taxon>
        <taxon>Araneae</taxon>
        <taxon>Araneomorphae</taxon>
        <taxon>Entelegynae</taxon>
        <taxon>Araneoidea</taxon>
        <taxon>Araneidae</taxon>
        <taxon>Larinioides</taxon>
    </lineage>
</organism>
<dbReference type="AlphaFoldDB" id="A0AAV2B1L6"/>
<sequence length="43" mass="4957">MNQNMMQSGGMQCLTGCPKAKKQITLIYDFNLNKFPIRFKLFG</sequence>
<proteinExistence type="predicted"/>
<comment type="caution">
    <text evidence="1">The sequence shown here is derived from an EMBL/GenBank/DDBJ whole genome shotgun (WGS) entry which is preliminary data.</text>
</comment>
<gene>
    <name evidence="1" type="ORF">LARSCL_LOCUS15933</name>
</gene>
<evidence type="ECO:0000313" key="1">
    <source>
        <dbReference type="EMBL" id="CAL1289424.1"/>
    </source>
</evidence>
<name>A0AAV2B1L6_9ARAC</name>